<reference evidence="1 2" key="1">
    <citation type="submission" date="2021-06" db="EMBL/GenBank/DDBJ databases">
        <authorList>
            <person name="Palmer J.M."/>
        </authorList>
    </citation>
    <scope>NUCLEOTIDE SEQUENCE [LARGE SCALE GENOMIC DNA]</scope>
    <source>
        <strain evidence="1 2">XR_2019</strain>
        <tissue evidence="1">Muscle</tissue>
    </source>
</reference>
<organism evidence="1 2">
    <name type="scientific">Xenotaenia resolanae</name>
    <dbReference type="NCBI Taxonomy" id="208358"/>
    <lineage>
        <taxon>Eukaryota</taxon>
        <taxon>Metazoa</taxon>
        <taxon>Chordata</taxon>
        <taxon>Craniata</taxon>
        <taxon>Vertebrata</taxon>
        <taxon>Euteleostomi</taxon>
        <taxon>Actinopterygii</taxon>
        <taxon>Neopterygii</taxon>
        <taxon>Teleostei</taxon>
        <taxon>Neoteleostei</taxon>
        <taxon>Acanthomorphata</taxon>
        <taxon>Ovalentaria</taxon>
        <taxon>Atherinomorphae</taxon>
        <taxon>Cyprinodontiformes</taxon>
        <taxon>Goodeidae</taxon>
        <taxon>Xenotaenia</taxon>
    </lineage>
</organism>
<dbReference type="Proteomes" id="UP001444071">
    <property type="component" value="Unassembled WGS sequence"/>
</dbReference>
<dbReference type="EMBL" id="JAHRIM010088865">
    <property type="protein sequence ID" value="MEQ2276476.1"/>
    <property type="molecule type" value="Genomic_DNA"/>
</dbReference>
<sequence>MGHRSEEENGGRGTRVTRACGQLTNGKLLIGPKRVKYEKPLQSTESTNGLFGKFVSPAFIALMTSMSITAMKAELRILNCAAQLAQMNDPNIPKHPHQFPFIGGDSLGQMIKVNYS</sequence>
<gene>
    <name evidence="1" type="ORF">XENORESO_021238</name>
</gene>
<evidence type="ECO:0000313" key="2">
    <source>
        <dbReference type="Proteomes" id="UP001444071"/>
    </source>
</evidence>
<protein>
    <submittedName>
        <fullName evidence="1">Uncharacterized protein</fullName>
    </submittedName>
</protein>
<proteinExistence type="predicted"/>
<accession>A0ABV0X3Q3</accession>
<comment type="caution">
    <text evidence="1">The sequence shown here is derived from an EMBL/GenBank/DDBJ whole genome shotgun (WGS) entry which is preliminary data.</text>
</comment>
<keyword evidence="2" id="KW-1185">Reference proteome</keyword>
<name>A0ABV0X3Q3_9TELE</name>
<evidence type="ECO:0000313" key="1">
    <source>
        <dbReference type="EMBL" id="MEQ2276476.1"/>
    </source>
</evidence>